<dbReference type="EMBL" id="NBNE01005701">
    <property type="protein sequence ID" value="OWZ03139.1"/>
    <property type="molecule type" value="Genomic_DNA"/>
</dbReference>
<reference evidence="2" key="1">
    <citation type="submission" date="2017-03" db="EMBL/GenBank/DDBJ databases">
        <title>Phytopthora megakarya and P. palmivora, two closely related causual agents of cacao black pod achieved similar genome size and gene model numbers by different mechanisms.</title>
        <authorList>
            <person name="Ali S."/>
            <person name="Shao J."/>
            <person name="Larry D.J."/>
            <person name="Kronmiller B."/>
            <person name="Shen D."/>
            <person name="Strem M.D."/>
            <person name="Melnick R.L."/>
            <person name="Guiltinan M.J."/>
            <person name="Tyler B.M."/>
            <person name="Meinhardt L.W."/>
            <person name="Bailey B.A."/>
        </authorList>
    </citation>
    <scope>NUCLEOTIDE SEQUENCE [LARGE SCALE GENOMIC DNA]</scope>
    <source>
        <strain evidence="2">zdho120</strain>
    </source>
</reference>
<organism evidence="1 2">
    <name type="scientific">Phytophthora megakarya</name>
    <dbReference type="NCBI Taxonomy" id="4795"/>
    <lineage>
        <taxon>Eukaryota</taxon>
        <taxon>Sar</taxon>
        <taxon>Stramenopiles</taxon>
        <taxon>Oomycota</taxon>
        <taxon>Peronosporomycetes</taxon>
        <taxon>Peronosporales</taxon>
        <taxon>Peronosporaceae</taxon>
        <taxon>Phytophthora</taxon>
    </lineage>
</organism>
<dbReference type="AlphaFoldDB" id="A0A225VDW2"/>
<name>A0A225VDW2_9STRA</name>
<evidence type="ECO:0000313" key="2">
    <source>
        <dbReference type="Proteomes" id="UP000198211"/>
    </source>
</evidence>
<sequence length="97" mass="10758">MSAAIHGVWDVAVGYFRLNRNRRLSSGQLENTKASNVIYSSGYGLKVMMQSKQFLQWFGDVEEVLESLTKSPKYSMVATTSTSITITQQTLVPPLAP</sequence>
<evidence type="ECO:0000313" key="1">
    <source>
        <dbReference type="EMBL" id="OWZ03139.1"/>
    </source>
</evidence>
<accession>A0A225VDW2</accession>
<keyword evidence="2" id="KW-1185">Reference proteome</keyword>
<protein>
    <submittedName>
        <fullName evidence="1">Uncharacterized protein</fullName>
    </submittedName>
</protein>
<proteinExistence type="predicted"/>
<comment type="caution">
    <text evidence="1">The sequence shown here is derived from an EMBL/GenBank/DDBJ whole genome shotgun (WGS) entry which is preliminary data.</text>
</comment>
<gene>
    <name evidence="1" type="ORF">PHMEG_00025183</name>
</gene>
<dbReference type="Proteomes" id="UP000198211">
    <property type="component" value="Unassembled WGS sequence"/>
</dbReference>